<dbReference type="OrthoDB" id="194358at2759"/>
<dbReference type="PANTHER" id="PTHR24198">
    <property type="entry name" value="ANKYRIN REPEAT AND PROTEIN KINASE DOMAIN-CONTAINING PROTEIN"/>
    <property type="match status" value="1"/>
</dbReference>
<dbReference type="InterPro" id="IPR002110">
    <property type="entry name" value="Ankyrin_rpt"/>
</dbReference>
<protein>
    <submittedName>
        <fullName evidence="5">Ankyrin</fullName>
    </submittedName>
</protein>
<dbReference type="Gene3D" id="1.25.40.20">
    <property type="entry name" value="Ankyrin repeat-containing domain"/>
    <property type="match status" value="2"/>
</dbReference>
<evidence type="ECO:0000259" key="4">
    <source>
        <dbReference type="Pfam" id="PF14420"/>
    </source>
</evidence>
<feature type="domain" description="Clr5" evidence="4">
    <location>
        <begin position="1"/>
        <end position="53"/>
    </location>
</feature>
<dbReference type="Pfam" id="PF14420">
    <property type="entry name" value="Clr5"/>
    <property type="match status" value="1"/>
</dbReference>
<gene>
    <name evidence="5" type="ORF">EK21DRAFT_114320</name>
</gene>
<evidence type="ECO:0000256" key="2">
    <source>
        <dbReference type="ARBA" id="ARBA00023043"/>
    </source>
</evidence>
<feature type="region of interest" description="Disordered" evidence="3">
    <location>
        <begin position="659"/>
        <end position="722"/>
    </location>
</feature>
<feature type="compositionally biased region" description="Low complexity" evidence="3">
    <location>
        <begin position="707"/>
        <end position="719"/>
    </location>
</feature>
<feature type="region of interest" description="Disordered" evidence="3">
    <location>
        <begin position="56"/>
        <end position="88"/>
    </location>
</feature>
<keyword evidence="1" id="KW-0677">Repeat</keyword>
<evidence type="ECO:0000256" key="1">
    <source>
        <dbReference type="ARBA" id="ARBA00022737"/>
    </source>
</evidence>
<feature type="compositionally biased region" description="Polar residues" evidence="3">
    <location>
        <begin position="661"/>
        <end position="670"/>
    </location>
</feature>
<evidence type="ECO:0000313" key="6">
    <source>
        <dbReference type="Proteomes" id="UP000799777"/>
    </source>
</evidence>
<sequence length="820" mass="91505">MTKDWTAVQDEIRELSFNQKRCLEDVKALMERKYKFRASTRAYRMKLKEWGFMRHKPRRTGAKSSKGREKSQDASAVEDQDRRDLSATVEPMSVEPTFETFQEKQGGFHIVDDAEFEPFIDTLAQASTRATSIVMDMLGAVLEKDSPKLEQLILENENHINDPIGSPFETHSSRFFGHPVMNEMVIMQHSDQTLLDIACGMPCGPIIWVLLSHGAKGSRHPYGTDLALHNAIKNGRPYTVQALLLPGRSYVNGVPGTTWKPLLQGVFWNHPEVVRILLRKGANIDDAGPSPNATGSHTALQLCLARRASEYANEDTRSRCNQILRMLLEAGANIHIAPINDSTCPVSPFEVFIKPWQTAPYWAANLTTIEIDCLRLFVGKGAHLRVTFEGCPCGSPRRSSIPHQILWHSTPSIARVVIDAYLPSTSNEGAALLHEMLGSCPDAKRHPSETLRDIQVLLQSGVNPNTPDMNGVVPLRKCIEQCPAVDLVARLQMLLDGGADPEVEDSDGVQPFVLAARTFEEPLLSQVMQALVSKMSGSYTRLVNNAPRRWSAKHFPISDTQTYEQVMSSTRSNGDFKLEMLDMVPADIHDTFNRAYFTVVSRNFLDTMTRMAKARMLTPRDKDEIIWIVGMRKGIDLPDYKFDQELVVALMDPQPVLDLQPESNTMSNTINEHDTAGGDARAIEPTSDAPPRTQWQFNPNNTPPSPRATDTSTSTPDADFPIDEFMPTTTLIRWRHPDKAPKPGDLEKARNSVLQYHCKTCDDGVPLTKAEQEKHSVEHAHTSICDGTDCERRFCVLRWKSGILSSGSGGCQDHLFAGSV</sequence>
<dbReference type="Proteomes" id="UP000799777">
    <property type="component" value="Unassembled WGS sequence"/>
</dbReference>
<dbReference type="PANTHER" id="PTHR24198:SF165">
    <property type="entry name" value="ANKYRIN REPEAT-CONTAINING PROTEIN-RELATED"/>
    <property type="match status" value="1"/>
</dbReference>
<keyword evidence="6" id="KW-1185">Reference proteome</keyword>
<reference evidence="5" key="1">
    <citation type="journal article" date="2020" name="Stud. Mycol.">
        <title>101 Dothideomycetes genomes: a test case for predicting lifestyles and emergence of pathogens.</title>
        <authorList>
            <person name="Haridas S."/>
            <person name="Albert R."/>
            <person name="Binder M."/>
            <person name="Bloem J."/>
            <person name="Labutti K."/>
            <person name="Salamov A."/>
            <person name="Andreopoulos B."/>
            <person name="Baker S."/>
            <person name="Barry K."/>
            <person name="Bills G."/>
            <person name="Bluhm B."/>
            <person name="Cannon C."/>
            <person name="Castanera R."/>
            <person name="Culley D."/>
            <person name="Daum C."/>
            <person name="Ezra D."/>
            <person name="Gonzalez J."/>
            <person name="Henrissat B."/>
            <person name="Kuo A."/>
            <person name="Liang C."/>
            <person name="Lipzen A."/>
            <person name="Lutzoni F."/>
            <person name="Magnuson J."/>
            <person name="Mondo S."/>
            <person name="Nolan M."/>
            <person name="Ohm R."/>
            <person name="Pangilinan J."/>
            <person name="Park H.-J."/>
            <person name="Ramirez L."/>
            <person name="Alfaro M."/>
            <person name="Sun H."/>
            <person name="Tritt A."/>
            <person name="Yoshinaga Y."/>
            <person name="Zwiers L.-H."/>
            <person name="Turgeon B."/>
            <person name="Goodwin S."/>
            <person name="Spatafora J."/>
            <person name="Crous P."/>
            <person name="Grigoriev I."/>
        </authorList>
    </citation>
    <scope>NUCLEOTIDE SEQUENCE</scope>
    <source>
        <strain evidence="5">CBS 110217</strain>
    </source>
</reference>
<dbReference type="InterPro" id="IPR036770">
    <property type="entry name" value="Ankyrin_rpt-contain_sf"/>
</dbReference>
<proteinExistence type="predicted"/>
<name>A0A9P4LLG5_9PLEO</name>
<dbReference type="AlphaFoldDB" id="A0A9P4LLG5"/>
<dbReference type="EMBL" id="ML978219">
    <property type="protein sequence ID" value="KAF2027974.1"/>
    <property type="molecule type" value="Genomic_DNA"/>
</dbReference>
<evidence type="ECO:0000313" key="5">
    <source>
        <dbReference type="EMBL" id="KAF2027974.1"/>
    </source>
</evidence>
<evidence type="ECO:0000256" key="3">
    <source>
        <dbReference type="SAM" id="MobiDB-lite"/>
    </source>
</evidence>
<keyword evidence="2" id="KW-0040">ANK repeat</keyword>
<organism evidence="5 6">
    <name type="scientific">Setomelanomma holmii</name>
    <dbReference type="NCBI Taxonomy" id="210430"/>
    <lineage>
        <taxon>Eukaryota</taxon>
        <taxon>Fungi</taxon>
        <taxon>Dikarya</taxon>
        <taxon>Ascomycota</taxon>
        <taxon>Pezizomycotina</taxon>
        <taxon>Dothideomycetes</taxon>
        <taxon>Pleosporomycetidae</taxon>
        <taxon>Pleosporales</taxon>
        <taxon>Pleosporineae</taxon>
        <taxon>Phaeosphaeriaceae</taxon>
        <taxon>Setomelanomma</taxon>
    </lineage>
</organism>
<dbReference type="InterPro" id="IPR025676">
    <property type="entry name" value="Clr5_dom"/>
</dbReference>
<comment type="caution">
    <text evidence="5">The sequence shown here is derived from an EMBL/GenBank/DDBJ whole genome shotgun (WGS) entry which is preliminary data.</text>
</comment>
<dbReference type="SMART" id="SM00248">
    <property type="entry name" value="ANK"/>
    <property type="match status" value="4"/>
</dbReference>
<accession>A0A9P4LLG5</accession>
<dbReference type="SUPFAM" id="SSF48403">
    <property type="entry name" value="Ankyrin repeat"/>
    <property type="match status" value="1"/>
</dbReference>